<gene>
    <name evidence="1" type="ORF">TNIN_191221</name>
</gene>
<keyword evidence="2" id="KW-1185">Reference proteome</keyword>
<name>A0A8X6X427_9ARAC</name>
<dbReference type="EMBL" id="BMAV01005510">
    <property type="protein sequence ID" value="GFY46598.1"/>
    <property type="molecule type" value="Genomic_DNA"/>
</dbReference>
<sequence>LRGVEKPTRKLIQRFGVMRRRPTMRKTVILKSRMSYIDSPKLQNSVFKQLAKSKVTIHGDLWYEGKAVKPYEGRDPLSSSVDAAW</sequence>
<evidence type="ECO:0000313" key="2">
    <source>
        <dbReference type="Proteomes" id="UP000886998"/>
    </source>
</evidence>
<protein>
    <submittedName>
        <fullName evidence="1">Uncharacterized protein</fullName>
    </submittedName>
</protein>
<dbReference type="OrthoDB" id="10260794at2759"/>
<dbReference type="Proteomes" id="UP000886998">
    <property type="component" value="Unassembled WGS sequence"/>
</dbReference>
<organism evidence="1 2">
    <name type="scientific">Trichonephila inaurata madagascariensis</name>
    <dbReference type="NCBI Taxonomy" id="2747483"/>
    <lineage>
        <taxon>Eukaryota</taxon>
        <taxon>Metazoa</taxon>
        <taxon>Ecdysozoa</taxon>
        <taxon>Arthropoda</taxon>
        <taxon>Chelicerata</taxon>
        <taxon>Arachnida</taxon>
        <taxon>Araneae</taxon>
        <taxon>Araneomorphae</taxon>
        <taxon>Entelegynae</taxon>
        <taxon>Araneoidea</taxon>
        <taxon>Nephilidae</taxon>
        <taxon>Trichonephila</taxon>
        <taxon>Trichonephila inaurata</taxon>
    </lineage>
</organism>
<comment type="caution">
    <text evidence="1">The sequence shown here is derived from an EMBL/GenBank/DDBJ whole genome shotgun (WGS) entry which is preliminary data.</text>
</comment>
<evidence type="ECO:0000313" key="1">
    <source>
        <dbReference type="EMBL" id="GFY46598.1"/>
    </source>
</evidence>
<accession>A0A8X6X427</accession>
<proteinExistence type="predicted"/>
<feature type="non-terminal residue" evidence="1">
    <location>
        <position position="1"/>
    </location>
</feature>
<dbReference type="AlphaFoldDB" id="A0A8X6X427"/>
<reference evidence="1" key="1">
    <citation type="submission" date="2020-08" db="EMBL/GenBank/DDBJ databases">
        <title>Multicomponent nature underlies the extraordinary mechanical properties of spider dragline silk.</title>
        <authorList>
            <person name="Kono N."/>
            <person name="Nakamura H."/>
            <person name="Mori M."/>
            <person name="Yoshida Y."/>
            <person name="Ohtoshi R."/>
            <person name="Malay A.D."/>
            <person name="Moran D.A.P."/>
            <person name="Tomita M."/>
            <person name="Numata K."/>
            <person name="Arakawa K."/>
        </authorList>
    </citation>
    <scope>NUCLEOTIDE SEQUENCE</scope>
</reference>